<dbReference type="PROSITE" id="PS51257">
    <property type="entry name" value="PROKAR_LIPOPROTEIN"/>
    <property type="match status" value="1"/>
</dbReference>
<keyword evidence="2" id="KW-1185">Reference proteome</keyword>
<proteinExistence type="predicted"/>
<dbReference type="AlphaFoldDB" id="A0A7Y0Q520"/>
<reference evidence="1 2" key="1">
    <citation type="submission" date="2020-04" db="EMBL/GenBank/DDBJ databases">
        <authorList>
            <person name="Zhang R."/>
            <person name="Schippers A."/>
        </authorList>
    </citation>
    <scope>NUCLEOTIDE SEQUENCE [LARGE SCALE GENOMIC DNA]</scope>
    <source>
        <strain evidence="1 2">DSM 109850</strain>
    </source>
</reference>
<evidence type="ECO:0000313" key="1">
    <source>
        <dbReference type="EMBL" id="NMP24616.1"/>
    </source>
</evidence>
<evidence type="ECO:0000313" key="2">
    <source>
        <dbReference type="Proteomes" id="UP000533476"/>
    </source>
</evidence>
<gene>
    <name evidence="1" type="ORF">HIJ39_20080</name>
</gene>
<dbReference type="Proteomes" id="UP000533476">
    <property type="component" value="Unassembled WGS sequence"/>
</dbReference>
<protein>
    <recommendedName>
        <fullName evidence="3">Lipoprotein</fullName>
    </recommendedName>
</protein>
<sequence length="184" mass="20629">MKRDIAIWAAVMALMMAGCGDVGGEPTPRSRCCGRRWIAGRERKRGLTMNKAYAVTSRDLWTVLQEVIPNLPGRGVAAAWLHVRPENHPDQIWYEWRTADGGYQQYTWNGDENVRLVVEHLESRLGPLNWAWTDKRIVMPGGSESDEPVVINGWILWLGHAPSGETVANVILVDDAVVPTESEE</sequence>
<organism evidence="1 2">
    <name type="scientific">Sulfobacillus harzensis</name>
    <dbReference type="NCBI Taxonomy" id="2729629"/>
    <lineage>
        <taxon>Bacteria</taxon>
        <taxon>Bacillati</taxon>
        <taxon>Bacillota</taxon>
        <taxon>Clostridia</taxon>
        <taxon>Eubacteriales</taxon>
        <taxon>Clostridiales Family XVII. Incertae Sedis</taxon>
        <taxon>Sulfobacillus</taxon>
    </lineage>
</organism>
<accession>A0A7Y0Q520</accession>
<comment type="caution">
    <text evidence="1">The sequence shown here is derived from an EMBL/GenBank/DDBJ whole genome shotgun (WGS) entry which is preliminary data.</text>
</comment>
<name>A0A7Y0Q520_9FIRM</name>
<evidence type="ECO:0008006" key="3">
    <source>
        <dbReference type="Google" id="ProtNLM"/>
    </source>
</evidence>
<dbReference type="EMBL" id="JABBVZ010000129">
    <property type="protein sequence ID" value="NMP24616.1"/>
    <property type="molecule type" value="Genomic_DNA"/>
</dbReference>